<dbReference type="Pfam" id="PF12862">
    <property type="entry name" value="ANAPC5"/>
    <property type="match status" value="2"/>
</dbReference>
<evidence type="ECO:0000256" key="3">
    <source>
        <dbReference type="ARBA" id="ARBA00022618"/>
    </source>
</evidence>
<dbReference type="GO" id="GO:0031145">
    <property type="term" value="P:anaphase-promoting complex-dependent catabolic process"/>
    <property type="evidence" value="ECO:0007669"/>
    <property type="project" value="TreeGrafter"/>
</dbReference>
<dbReference type="GO" id="GO:0070979">
    <property type="term" value="P:protein K11-linked ubiquitination"/>
    <property type="evidence" value="ECO:0007669"/>
    <property type="project" value="TreeGrafter"/>
</dbReference>
<dbReference type="PANTHER" id="PTHR12830:SF9">
    <property type="entry name" value="ANAPHASE-PROMOTING COMPLEX SUBUNIT 5"/>
    <property type="match status" value="1"/>
</dbReference>
<evidence type="ECO:0000256" key="1">
    <source>
        <dbReference type="ARBA" id="ARBA00007450"/>
    </source>
</evidence>
<dbReference type="OrthoDB" id="2504561at2759"/>
<dbReference type="GeneID" id="14921967"/>
<dbReference type="EMBL" id="KB007908">
    <property type="protein sequence ID" value="ELR21090.1"/>
    <property type="molecule type" value="Genomic_DNA"/>
</dbReference>
<comment type="function">
    <text evidence="8">Component of the anaphase promoting complex/cyclosome (APC/C), a cell cycle-regulated E3 ubiquitin ligase that controls progression through mitosis and the G1 phase of the cell cycle. The APC/C complex acts by mediating ubiquitination and subsequent degradation of target proteins: it mainly mediates the formation of 'Lys-11'-linked polyubiquitin chains and, to a lower extent, the formation of 'Lys-48'- and 'Lys-63'-linked polyubiquitin chains. The APC/C complex catalyzes assembly of branched 'Lys-11'-/'Lys-48'-linked branched ubiquitin chains on target proteins.</text>
</comment>
<reference evidence="11 12" key="1">
    <citation type="journal article" date="2013" name="Genome Biol.">
        <title>Genome of Acanthamoeba castellanii highlights extensive lateral gene transfer and early evolution of tyrosine kinase signaling.</title>
        <authorList>
            <person name="Clarke M."/>
            <person name="Lohan A.J."/>
            <person name="Liu B."/>
            <person name="Lagkouvardos I."/>
            <person name="Roy S."/>
            <person name="Zafar N."/>
            <person name="Bertelli C."/>
            <person name="Schilde C."/>
            <person name="Kianianmomeni A."/>
            <person name="Burglin T.R."/>
            <person name="Frech C."/>
            <person name="Turcotte B."/>
            <person name="Kopec K.O."/>
            <person name="Synnott J.M."/>
            <person name="Choo C."/>
            <person name="Paponov I."/>
            <person name="Finkler A."/>
            <person name="Soon Heng Tan C."/>
            <person name="Hutchins A.P."/>
            <person name="Weinmeier T."/>
            <person name="Rattei T."/>
            <person name="Chu J.S."/>
            <person name="Gimenez G."/>
            <person name="Irimia M."/>
            <person name="Rigden D.J."/>
            <person name="Fitzpatrick D.A."/>
            <person name="Lorenzo-Morales J."/>
            <person name="Bateman A."/>
            <person name="Chiu C.H."/>
            <person name="Tang P."/>
            <person name="Hegemann P."/>
            <person name="Fromm H."/>
            <person name="Raoult D."/>
            <person name="Greub G."/>
            <person name="Miranda-Saavedra D."/>
            <person name="Chen N."/>
            <person name="Nash P."/>
            <person name="Ginger M.L."/>
            <person name="Horn M."/>
            <person name="Schaap P."/>
            <person name="Caler L."/>
            <person name="Loftus B."/>
        </authorList>
    </citation>
    <scope>NUCLEOTIDE SEQUENCE [LARGE SCALE GENOMIC DNA]</scope>
    <source>
        <strain evidence="11 12">Neff</strain>
    </source>
</reference>
<dbReference type="VEuPathDB" id="AmoebaDB:ACA1_282660"/>
<name>L8H7J8_ACACF</name>
<keyword evidence="3" id="KW-0132">Cell division</keyword>
<sequence length="683" mass="77005">MAFSALSRLYSSLVAYCTTEKLVHEEAAKIEEMIGRAPQHEIEQRIEAIKEIAPTAIGKSHYLSYLYHLHHREYDGAMDSLHAYFDTSMRVCLRYLVASRPQLGLQRILTLLQDNEVVSVVDDPDDPSSAQLIKTKSTLPYAILNLVSTHYRFGHYEQALDERNDEDCLAFALMWLCRLTEAQIFAFEENDTNSEEVKGNRHEQGRSARQTRDRIRPSTKRKTNATETKAADDKLKQLLERCVARAKELHNQHLYSLSSLALAKYNLFHATSRPRLPGLPSSTANMGTFPLRVKELIEASMSANMNNSFADLMNAGHFLKMGMWDFYGHKELAMLSSQIVLENYGDKAEIESTCAAYCHLAALECMHTDNGTLTLQHAWEGDMHGALGVLAEAHLRFPVGSARHHWAIHAAHILHEWFLRRCEYSRCQVLVDKAKAMAATNGDWTAAAEALHLSALLMIARGQLSEAFGVVNKLIGKCKKKNMEVQSIAYLLTLAQIHQKSGNPVAALTSVLSCLTQSENLNLDNLFVMSTVRLAEIHLQLGNAQKALTSLHSVLPQVMQHCPLHVKADTFLLMAKCHLYMLKPQQGHVVDVLGLLEKALACYRPLQDVDKQIETHYLLARVQHEAGLIEERNRSSAHFKRQMKRKQEAIRHTTDMLGLYHLDDPSFTFGLCAQLLLDHTADQ</sequence>
<dbReference type="SUPFAM" id="SSF48452">
    <property type="entry name" value="TPR-like"/>
    <property type="match status" value="1"/>
</dbReference>
<dbReference type="GO" id="GO:0045842">
    <property type="term" value="P:positive regulation of mitotic metaphase/anaphase transition"/>
    <property type="evidence" value="ECO:0007669"/>
    <property type="project" value="TreeGrafter"/>
</dbReference>
<keyword evidence="6" id="KW-0131">Cell cycle</keyword>
<proteinExistence type="inferred from homology"/>
<feature type="region of interest" description="Disordered" evidence="9">
    <location>
        <begin position="192"/>
        <end position="230"/>
    </location>
</feature>
<keyword evidence="12" id="KW-1185">Reference proteome</keyword>
<evidence type="ECO:0000256" key="2">
    <source>
        <dbReference type="ARBA" id="ARBA00016066"/>
    </source>
</evidence>
<dbReference type="UniPathway" id="UPA00143"/>
<feature type="domain" description="Anaphase-promoting complex subunit 5" evidence="10">
    <location>
        <begin position="61"/>
        <end position="182"/>
    </location>
</feature>
<evidence type="ECO:0000256" key="4">
    <source>
        <dbReference type="ARBA" id="ARBA00022776"/>
    </source>
</evidence>
<dbReference type="RefSeq" id="XP_004344833.1">
    <property type="nucleotide sequence ID" value="XM_004344783.1"/>
</dbReference>
<evidence type="ECO:0000256" key="8">
    <source>
        <dbReference type="ARBA" id="ARBA00045696"/>
    </source>
</evidence>
<dbReference type="InterPro" id="IPR037679">
    <property type="entry name" value="Apc5"/>
</dbReference>
<evidence type="ECO:0000256" key="7">
    <source>
        <dbReference type="ARBA" id="ARBA00031069"/>
    </source>
</evidence>
<dbReference type="InterPro" id="IPR011990">
    <property type="entry name" value="TPR-like_helical_dom_sf"/>
</dbReference>
<dbReference type="Proteomes" id="UP000011083">
    <property type="component" value="Unassembled WGS sequence"/>
</dbReference>
<dbReference type="KEGG" id="acan:ACA1_282660"/>
<evidence type="ECO:0000313" key="11">
    <source>
        <dbReference type="EMBL" id="ELR21090.1"/>
    </source>
</evidence>
<dbReference type="GO" id="GO:0051301">
    <property type="term" value="P:cell division"/>
    <property type="evidence" value="ECO:0007669"/>
    <property type="project" value="UniProtKB-KW"/>
</dbReference>
<feature type="compositionally biased region" description="Basic and acidic residues" evidence="9">
    <location>
        <begin position="195"/>
        <end position="216"/>
    </location>
</feature>
<dbReference type="InterPro" id="IPR026000">
    <property type="entry name" value="Apc5_dom"/>
</dbReference>
<dbReference type="GO" id="GO:0005680">
    <property type="term" value="C:anaphase-promoting complex"/>
    <property type="evidence" value="ECO:0007669"/>
    <property type="project" value="InterPro"/>
</dbReference>
<organism evidence="11 12">
    <name type="scientific">Acanthamoeba castellanii (strain ATCC 30010 / Neff)</name>
    <dbReference type="NCBI Taxonomy" id="1257118"/>
    <lineage>
        <taxon>Eukaryota</taxon>
        <taxon>Amoebozoa</taxon>
        <taxon>Discosea</taxon>
        <taxon>Longamoebia</taxon>
        <taxon>Centramoebida</taxon>
        <taxon>Acanthamoebidae</taxon>
        <taxon>Acanthamoeba</taxon>
    </lineage>
</organism>
<keyword evidence="5" id="KW-0833">Ubl conjugation pathway</keyword>
<keyword evidence="4" id="KW-0498">Mitosis</keyword>
<dbReference type="PANTHER" id="PTHR12830">
    <property type="entry name" value="ANAPHASE-PROMOTING COMPLEX SUBUNIT 5"/>
    <property type="match status" value="1"/>
</dbReference>
<dbReference type="Gene3D" id="1.25.40.10">
    <property type="entry name" value="Tetratricopeptide repeat domain"/>
    <property type="match status" value="1"/>
</dbReference>
<feature type="domain" description="Anaphase-promoting complex subunit 5" evidence="10">
    <location>
        <begin position="525"/>
        <end position="552"/>
    </location>
</feature>
<evidence type="ECO:0000256" key="9">
    <source>
        <dbReference type="SAM" id="MobiDB-lite"/>
    </source>
</evidence>
<comment type="similarity">
    <text evidence="1">Belongs to the APC5 family.</text>
</comment>
<accession>L8H7J8</accession>
<evidence type="ECO:0000256" key="5">
    <source>
        <dbReference type="ARBA" id="ARBA00022786"/>
    </source>
</evidence>
<evidence type="ECO:0000259" key="10">
    <source>
        <dbReference type="Pfam" id="PF12862"/>
    </source>
</evidence>
<dbReference type="AlphaFoldDB" id="L8H7J8"/>
<dbReference type="OMA" id="DTEWALA"/>
<gene>
    <name evidence="11" type="ORF">ACA1_282660</name>
</gene>
<evidence type="ECO:0000256" key="6">
    <source>
        <dbReference type="ARBA" id="ARBA00023306"/>
    </source>
</evidence>
<protein>
    <recommendedName>
        <fullName evidence="2">Anaphase-promoting complex subunit 5</fullName>
    </recommendedName>
    <alternativeName>
        <fullName evidence="7">Cyclosome subunit 5</fullName>
    </alternativeName>
</protein>
<evidence type="ECO:0000313" key="12">
    <source>
        <dbReference type="Proteomes" id="UP000011083"/>
    </source>
</evidence>
<dbReference type="STRING" id="1257118.L8H7J8"/>